<accession>D8S9F6</accession>
<dbReference type="EMBL" id="GL377608">
    <property type="protein sequence ID" value="EFJ18957.1"/>
    <property type="molecule type" value="Genomic_DNA"/>
</dbReference>
<dbReference type="SUPFAM" id="SSF117281">
    <property type="entry name" value="Kelch motif"/>
    <property type="match status" value="1"/>
</dbReference>
<dbReference type="InParanoid" id="D8S9F6"/>
<proteinExistence type="predicted"/>
<evidence type="ECO:0000313" key="3">
    <source>
        <dbReference type="Proteomes" id="UP000001514"/>
    </source>
</evidence>
<dbReference type="KEGG" id="smo:SELMODRAFT_419594"/>
<dbReference type="PANTHER" id="PTHR46063">
    <property type="entry name" value="KELCH DOMAIN-CONTAINING PROTEIN"/>
    <property type="match status" value="1"/>
</dbReference>
<feature type="compositionally biased region" description="Acidic residues" evidence="1">
    <location>
        <begin position="210"/>
        <end position="221"/>
    </location>
</feature>
<sequence length="350" mass="40252">MEVNTNNGDKTYVYGDLYQYNIEKNEWKPVTSPNSPPGGCVEKLALHYWYDDLWRLDSNTNVWEQLQLKGCPGARFGHRLVLYKHKLILFGRFYDTLREIFFYGGYFKQPASDKDQSDKAVVLADMWTLDPRIGSGTSFLLCFVKVKESGKSRIFVHKRRAILFGGVVDTDDYGLNACVGKTNVFCRYPLELRKPKSLKIKETQSQWIEASEEEGESDYDNSDAGSIKNGTEDDCEDATESSQLVEEQLLFLRGEGKRLTMKRSKIDQIRAELGLADFQRTPLMSDDTWRNAERFFLSDDHVLANGTLRSSGRMDLTWQRHADKLARLRRGGYQTFQRAQQKEAIRSGDL</sequence>
<dbReference type="InterPro" id="IPR015915">
    <property type="entry name" value="Kelch-typ_b-propeller"/>
</dbReference>
<dbReference type="Gene3D" id="2.120.10.80">
    <property type="entry name" value="Kelch-type beta propeller"/>
    <property type="match status" value="1"/>
</dbReference>
<organism evidence="3">
    <name type="scientific">Selaginella moellendorffii</name>
    <name type="common">Spikemoss</name>
    <dbReference type="NCBI Taxonomy" id="88036"/>
    <lineage>
        <taxon>Eukaryota</taxon>
        <taxon>Viridiplantae</taxon>
        <taxon>Streptophyta</taxon>
        <taxon>Embryophyta</taxon>
        <taxon>Tracheophyta</taxon>
        <taxon>Lycopodiopsida</taxon>
        <taxon>Selaginellales</taxon>
        <taxon>Selaginellaceae</taxon>
        <taxon>Selaginella</taxon>
    </lineage>
</organism>
<dbReference type="Proteomes" id="UP000001514">
    <property type="component" value="Unassembled WGS sequence"/>
</dbReference>
<dbReference type="eggNOG" id="KOG1230">
    <property type="taxonomic scope" value="Eukaryota"/>
</dbReference>
<reference evidence="2 3" key="1">
    <citation type="journal article" date="2011" name="Science">
        <title>The Selaginella genome identifies genetic changes associated with the evolution of vascular plants.</title>
        <authorList>
            <person name="Banks J.A."/>
            <person name="Nishiyama T."/>
            <person name="Hasebe M."/>
            <person name="Bowman J.L."/>
            <person name="Gribskov M."/>
            <person name="dePamphilis C."/>
            <person name="Albert V.A."/>
            <person name="Aono N."/>
            <person name="Aoyama T."/>
            <person name="Ambrose B.A."/>
            <person name="Ashton N.W."/>
            <person name="Axtell M.J."/>
            <person name="Barker E."/>
            <person name="Barker M.S."/>
            <person name="Bennetzen J.L."/>
            <person name="Bonawitz N.D."/>
            <person name="Chapple C."/>
            <person name="Cheng C."/>
            <person name="Correa L.G."/>
            <person name="Dacre M."/>
            <person name="DeBarry J."/>
            <person name="Dreyer I."/>
            <person name="Elias M."/>
            <person name="Engstrom E.M."/>
            <person name="Estelle M."/>
            <person name="Feng L."/>
            <person name="Finet C."/>
            <person name="Floyd S.K."/>
            <person name="Frommer W.B."/>
            <person name="Fujita T."/>
            <person name="Gramzow L."/>
            <person name="Gutensohn M."/>
            <person name="Harholt J."/>
            <person name="Hattori M."/>
            <person name="Heyl A."/>
            <person name="Hirai T."/>
            <person name="Hiwatashi Y."/>
            <person name="Ishikawa M."/>
            <person name="Iwata M."/>
            <person name="Karol K.G."/>
            <person name="Koehler B."/>
            <person name="Kolukisaoglu U."/>
            <person name="Kubo M."/>
            <person name="Kurata T."/>
            <person name="Lalonde S."/>
            <person name="Li K."/>
            <person name="Li Y."/>
            <person name="Litt A."/>
            <person name="Lyons E."/>
            <person name="Manning G."/>
            <person name="Maruyama T."/>
            <person name="Michael T.P."/>
            <person name="Mikami K."/>
            <person name="Miyazaki S."/>
            <person name="Morinaga S."/>
            <person name="Murata T."/>
            <person name="Mueller-Roeber B."/>
            <person name="Nelson D.R."/>
            <person name="Obara M."/>
            <person name="Oguri Y."/>
            <person name="Olmstead R.G."/>
            <person name="Onodera N."/>
            <person name="Petersen B.L."/>
            <person name="Pils B."/>
            <person name="Prigge M."/>
            <person name="Rensing S.A."/>
            <person name="Riano-Pachon D.M."/>
            <person name="Roberts A.W."/>
            <person name="Sato Y."/>
            <person name="Scheller H.V."/>
            <person name="Schulz B."/>
            <person name="Schulz C."/>
            <person name="Shakirov E.V."/>
            <person name="Shibagaki N."/>
            <person name="Shinohara N."/>
            <person name="Shippen D.E."/>
            <person name="Soerensen I."/>
            <person name="Sotooka R."/>
            <person name="Sugimoto N."/>
            <person name="Sugita M."/>
            <person name="Sumikawa N."/>
            <person name="Tanurdzic M."/>
            <person name="Theissen G."/>
            <person name="Ulvskov P."/>
            <person name="Wakazuki S."/>
            <person name="Weng J.K."/>
            <person name="Willats W.W."/>
            <person name="Wipf D."/>
            <person name="Wolf P.G."/>
            <person name="Yang L."/>
            <person name="Zimmer A.D."/>
            <person name="Zhu Q."/>
            <person name="Mitros T."/>
            <person name="Hellsten U."/>
            <person name="Loque D."/>
            <person name="Otillar R."/>
            <person name="Salamov A."/>
            <person name="Schmutz J."/>
            <person name="Shapiro H."/>
            <person name="Lindquist E."/>
            <person name="Lucas S."/>
            <person name="Rokhsar D."/>
            <person name="Grigoriev I.V."/>
        </authorList>
    </citation>
    <scope>NUCLEOTIDE SEQUENCE [LARGE SCALE GENOMIC DNA]</scope>
</reference>
<dbReference type="AlphaFoldDB" id="D8S9F6"/>
<dbReference type="Gramene" id="EFJ18957">
    <property type="protein sequence ID" value="EFJ18957"/>
    <property type="gene ID" value="SELMODRAFT_419594"/>
</dbReference>
<gene>
    <name evidence="2" type="ORF">SELMODRAFT_419594</name>
</gene>
<protein>
    <submittedName>
        <fullName evidence="2">Uncharacterized protein</fullName>
    </submittedName>
</protein>
<feature type="region of interest" description="Disordered" evidence="1">
    <location>
        <begin position="203"/>
        <end position="239"/>
    </location>
</feature>
<dbReference type="HOGENOM" id="CLU_076225_0_0_1"/>
<dbReference type="PANTHER" id="PTHR46063:SF1">
    <property type="entry name" value="KELCH DOMAIN-CONTAINING PROTEIN 4"/>
    <property type="match status" value="1"/>
</dbReference>
<keyword evidence="3" id="KW-1185">Reference proteome</keyword>
<dbReference type="InterPro" id="IPR052588">
    <property type="entry name" value="Kelch_domain_protein"/>
</dbReference>
<evidence type="ECO:0000256" key="1">
    <source>
        <dbReference type="SAM" id="MobiDB-lite"/>
    </source>
</evidence>
<evidence type="ECO:0000313" key="2">
    <source>
        <dbReference type="EMBL" id="EFJ18957.1"/>
    </source>
</evidence>
<name>D8S9F6_SELML</name>